<dbReference type="GO" id="GO:0009298">
    <property type="term" value="P:GDP-mannose biosynthetic process"/>
    <property type="evidence" value="ECO:0007669"/>
    <property type="project" value="UniProtKB-UniPathway"/>
</dbReference>
<feature type="binding site" evidence="12">
    <location>
        <position position="10"/>
    </location>
    <ligand>
        <name>Mg(2+)</name>
        <dbReference type="ChEBI" id="CHEBI:18420"/>
        <label>1</label>
    </ligand>
</feature>
<comment type="subcellular location">
    <subcellularLocation>
        <location evidence="1">Cytoplasm</location>
    </subcellularLocation>
</comment>
<dbReference type="GO" id="GO:0016791">
    <property type="term" value="F:phosphatase activity"/>
    <property type="evidence" value="ECO:0007669"/>
    <property type="project" value="UniProtKB-ARBA"/>
</dbReference>
<dbReference type="InterPro" id="IPR005002">
    <property type="entry name" value="PMM"/>
</dbReference>
<evidence type="ECO:0000256" key="6">
    <source>
        <dbReference type="ARBA" id="ARBA00022490"/>
    </source>
</evidence>
<dbReference type="Gene3D" id="3.30.1240.20">
    <property type="match status" value="1"/>
</dbReference>
<comment type="subunit">
    <text evidence="4">Homodimer.</text>
</comment>
<dbReference type="GO" id="GO:0004615">
    <property type="term" value="F:phosphomannomutase activity"/>
    <property type="evidence" value="ECO:0007669"/>
    <property type="project" value="UniProtKB-EC"/>
</dbReference>
<feature type="active site" description="Proton donor/acceptor" evidence="10">
    <location>
        <position position="12"/>
    </location>
</feature>
<dbReference type="NCBIfam" id="TIGR01484">
    <property type="entry name" value="HAD-SF-IIB"/>
    <property type="match status" value="1"/>
</dbReference>
<keyword evidence="8 12" id="KW-0460">Magnesium</keyword>
<feature type="binding site" evidence="12">
    <location>
        <position position="12"/>
    </location>
    <ligand>
        <name>Mg(2+)</name>
        <dbReference type="ChEBI" id="CHEBI:18420"/>
        <label>1</label>
    </ligand>
</feature>
<evidence type="ECO:0000256" key="10">
    <source>
        <dbReference type="PIRSR" id="PIRSR605002-1"/>
    </source>
</evidence>
<evidence type="ECO:0000256" key="7">
    <source>
        <dbReference type="ARBA" id="ARBA00022723"/>
    </source>
</evidence>
<dbReference type="EMBL" id="PFBK01000003">
    <property type="protein sequence ID" value="PIR83999.1"/>
    <property type="molecule type" value="Genomic_DNA"/>
</dbReference>
<dbReference type="InterPro" id="IPR023214">
    <property type="entry name" value="HAD_sf"/>
</dbReference>
<dbReference type="UniPathway" id="UPA00126">
    <property type="reaction ID" value="UER00424"/>
</dbReference>
<sequence>MRCPRVAIFDLDDTLAESFQPPAPEMVERLGKLLEIMPVAIMTAAGFPRIKDQFISHLEHSPHISQFYIFPNSTTECYMWENSTWNVAYSLGLSESDRETIRKAIRETIAESGVFEEHPIHAPEIIDRDAQIALATLGLEASYEEKRAWDPDQAKRKKLKAVLEKKIPQFEILMGGMTTIDITHKGINKAYGVNWFSTKLGIPTGEMLYVGDALYPGGNDEVVISTGIQTHEVSGPPETLTVIEELLRTCTTRH</sequence>
<evidence type="ECO:0000256" key="1">
    <source>
        <dbReference type="ARBA" id="ARBA00004496"/>
    </source>
</evidence>
<dbReference type="GO" id="GO:0046872">
    <property type="term" value="F:metal ion binding"/>
    <property type="evidence" value="ECO:0007669"/>
    <property type="project" value="UniProtKB-KW"/>
</dbReference>
<gene>
    <name evidence="13" type="ORF">COU18_01155</name>
</gene>
<evidence type="ECO:0000313" key="13">
    <source>
        <dbReference type="EMBL" id="PIR83999.1"/>
    </source>
</evidence>
<dbReference type="Gene3D" id="3.40.50.1000">
    <property type="entry name" value="HAD superfamily/HAD-like"/>
    <property type="match status" value="1"/>
</dbReference>
<dbReference type="GO" id="GO:0005737">
    <property type="term" value="C:cytoplasm"/>
    <property type="evidence" value="ECO:0007669"/>
    <property type="project" value="UniProtKB-SubCell"/>
</dbReference>
<feature type="active site" description="Nucleophile" evidence="10">
    <location>
        <position position="10"/>
    </location>
</feature>
<accession>A0A2H0UC51</accession>
<dbReference type="Pfam" id="PF03332">
    <property type="entry name" value="PMM"/>
    <property type="match status" value="1"/>
</dbReference>
<evidence type="ECO:0000256" key="8">
    <source>
        <dbReference type="ARBA" id="ARBA00022842"/>
    </source>
</evidence>
<name>A0A2H0UC51_9BACT</name>
<protein>
    <recommendedName>
        <fullName evidence="5">phosphomannomutase</fullName>
        <ecNumber evidence="5">5.4.2.8</ecNumber>
    </recommendedName>
</protein>
<evidence type="ECO:0000256" key="9">
    <source>
        <dbReference type="ARBA" id="ARBA00023235"/>
    </source>
</evidence>
<keyword evidence="9" id="KW-0413">Isomerase</keyword>
<feature type="binding site" evidence="11">
    <location>
        <position position="181"/>
    </location>
    <ligand>
        <name>alpha-D-mannose 1-phosphate</name>
        <dbReference type="ChEBI" id="CHEBI:58409"/>
    </ligand>
</feature>
<evidence type="ECO:0000256" key="3">
    <source>
        <dbReference type="ARBA" id="ARBA00009736"/>
    </source>
</evidence>
<comment type="caution">
    <text evidence="13">The sequence shown here is derived from an EMBL/GenBank/DDBJ whole genome shotgun (WGS) entry which is preliminary data.</text>
</comment>
<dbReference type="AlphaFoldDB" id="A0A2H0UC51"/>
<evidence type="ECO:0000256" key="12">
    <source>
        <dbReference type="PIRSR" id="PIRSR605002-3"/>
    </source>
</evidence>
<proteinExistence type="inferred from homology"/>
<keyword evidence="13" id="KW-0378">Hydrolase</keyword>
<keyword evidence="7 12" id="KW-0479">Metal-binding</keyword>
<dbReference type="EC" id="5.4.2.8" evidence="5"/>
<dbReference type="InterPro" id="IPR006379">
    <property type="entry name" value="HAD-SF_hydro_IIB"/>
</dbReference>
<dbReference type="Proteomes" id="UP000231192">
    <property type="component" value="Unassembled WGS sequence"/>
</dbReference>
<organism evidence="13 14">
    <name type="scientific">Candidatus Kaiserbacteria bacterium CG10_big_fil_rev_8_21_14_0_10_51_14</name>
    <dbReference type="NCBI Taxonomy" id="1974610"/>
    <lineage>
        <taxon>Bacteria</taxon>
        <taxon>Candidatus Kaiseribacteriota</taxon>
    </lineage>
</organism>
<evidence type="ECO:0000256" key="11">
    <source>
        <dbReference type="PIRSR" id="PIRSR605002-2"/>
    </source>
</evidence>
<feature type="binding site" evidence="11">
    <location>
        <position position="177"/>
    </location>
    <ligand>
        <name>alpha-D-mannose 1-phosphate</name>
        <dbReference type="ChEBI" id="CHEBI:58409"/>
    </ligand>
</feature>
<evidence type="ECO:0000256" key="5">
    <source>
        <dbReference type="ARBA" id="ARBA00012730"/>
    </source>
</evidence>
<evidence type="ECO:0000256" key="2">
    <source>
        <dbReference type="ARBA" id="ARBA00004699"/>
    </source>
</evidence>
<feature type="binding site" evidence="12">
    <location>
        <position position="212"/>
    </location>
    <ligand>
        <name>Mg(2+)</name>
        <dbReference type="ChEBI" id="CHEBI:18420"/>
        <label>1</label>
    </ligand>
</feature>
<dbReference type="SUPFAM" id="SSF56784">
    <property type="entry name" value="HAD-like"/>
    <property type="match status" value="1"/>
</dbReference>
<keyword evidence="6" id="KW-0963">Cytoplasm</keyword>
<comment type="pathway">
    <text evidence="2">Nucleotide-sugar biosynthesis; GDP-alpha-D-mannose biosynthesis; alpha-D-mannose 1-phosphate from D-fructose 6-phosphate: step 2/2.</text>
</comment>
<dbReference type="InterPro" id="IPR043169">
    <property type="entry name" value="PMM_cap"/>
</dbReference>
<comment type="cofactor">
    <cofactor evidence="12">
        <name>Mg(2+)</name>
        <dbReference type="ChEBI" id="CHEBI:18420"/>
    </cofactor>
</comment>
<reference evidence="14" key="1">
    <citation type="submission" date="2017-09" db="EMBL/GenBank/DDBJ databases">
        <title>Depth-based differentiation of microbial function through sediment-hosted aquifers and enrichment of novel symbionts in the deep terrestrial subsurface.</title>
        <authorList>
            <person name="Probst A.J."/>
            <person name="Ladd B."/>
            <person name="Jarett J.K."/>
            <person name="Geller-Mcgrath D.E."/>
            <person name="Sieber C.M.K."/>
            <person name="Emerson J.B."/>
            <person name="Anantharaman K."/>
            <person name="Thomas B.C."/>
            <person name="Malmstrom R."/>
            <person name="Stieglmeier M."/>
            <person name="Klingl A."/>
            <person name="Woyke T."/>
            <person name="Ryan C.M."/>
            <person name="Banfield J.F."/>
        </authorList>
    </citation>
    <scope>NUCLEOTIDE SEQUENCE [LARGE SCALE GENOMIC DNA]</scope>
</reference>
<feature type="binding site" evidence="11">
    <location>
        <position position="128"/>
    </location>
    <ligand>
        <name>alpha-D-mannose 1-phosphate</name>
        <dbReference type="ChEBI" id="CHEBI:58409"/>
    </ligand>
</feature>
<evidence type="ECO:0000313" key="14">
    <source>
        <dbReference type="Proteomes" id="UP000231192"/>
    </source>
</evidence>
<dbReference type="InterPro" id="IPR036412">
    <property type="entry name" value="HAD-like_sf"/>
</dbReference>
<comment type="similarity">
    <text evidence="3">Belongs to the eukaryotic PMM family.</text>
</comment>
<evidence type="ECO:0000256" key="4">
    <source>
        <dbReference type="ARBA" id="ARBA00011738"/>
    </source>
</evidence>